<proteinExistence type="predicted"/>
<organism evidence="1 2">
    <name type="scientific">Sphingomonas desiccabilis</name>
    <dbReference type="NCBI Taxonomy" id="429134"/>
    <lineage>
        <taxon>Bacteria</taxon>
        <taxon>Pseudomonadati</taxon>
        <taxon>Pseudomonadota</taxon>
        <taxon>Alphaproteobacteria</taxon>
        <taxon>Sphingomonadales</taxon>
        <taxon>Sphingomonadaceae</taxon>
        <taxon>Sphingomonas</taxon>
    </lineage>
</organism>
<evidence type="ECO:0000313" key="1">
    <source>
        <dbReference type="EMBL" id="RXZ35182.1"/>
    </source>
</evidence>
<accession>A0A4Q2J1G9</accession>
<evidence type="ECO:0000313" key="2">
    <source>
        <dbReference type="Proteomes" id="UP000292347"/>
    </source>
</evidence>
<reference evidence="1 2" key="1">
    <citation type="submission" date="2019-01" db="EMBL/GenBank/DDBJ databases">
        <title>Sphingomonas mucosissima sp. nov. and Sphingomonas desiccabilis sp. nov., from biological soil crusts in the Colorado Plateau, USA.</title>
        <authorList>
            <person name="Zhu D."/>
        </authorList>
    </citation>
    <scope>NUCLEOTIDE SEQUENCE [LARGE SCALE GENOMIC DNA]</scope>
    <source>
        <strain evidence="1 2">CP1D</strain>
    </source>
</reference>
<gene>
    <name evidence="1" type="ORF">EO081_05980</name>
</gene>
<dbReference type="Proteomes" id="UP000292347">
    <property type="component" value="Unassembled WGS sequence"/>
</dbReference>
<dbReference type="RefSeq" id="WP_129340957.1">
    <property type="nucleotide sequence ID" value="NZ_JACIDD010000001.1"/>
</dbReference>
<keyword evidence="2" id="KW-1185">Reference proteome</keyword>
<comment type="caution">
    <text evidence="1">The sequence shown here is derived from an EMBL/GenBank/DDBJ whole genome shotgun (WGS) entry which is preliminary data.</text>
</comment>
<sequence length="69" mass="6795">MLPVTAICLTILAVLAMAGGALLTLAGAIGVAVGRDLGEQGMRLAFAIFGAVGLILFLIGAACAARLLV</sequence>
<protein>
    <submittedName>
        <fullName evidence="1">Uncharacterized protein</fullName>
    </submittedName>
</protein>
<name>A0A4Q2J1G9_9SPHN</name>
<dbReference type="AlphaFoldDB" id="A0A4Q2J1G9"/>
<dbReference type="EMBL" id="SDPT01000001">
    <property type="protein sequence ID" value="RXZ35182.1"/>
    <property type="molecule type" value="Genomic_DNA"/>
</dbReference>